<dbReference type="AlphaFoldDB" id="A0A9D1D0J3"/>
<feature type="transmembrane region" description="Helical" evidence="13">
    <location>
        <begin position="427"/>
        <end position="450"/>
    </location>
</feature>
<keyword evidence="8 13" id="KW-0812">Transmembrane</keyword>
<dbReference type="GO" id="GO:0015297">
    <property type="term" value="F:antiporter activity"/>
    <property type="evidence" value="ECO:0007669"/>
    <property type="project" value="UniProtKB-KW"/>
</dbReference>
<dbReference type="InterPro" id="IPR050222">
    <property type="entry name" value="MATE_MdtK"/>
</dbReference>
<keyword evidence="11 13" id="KW-0472">Membrane</keyword>
<gene>
    <name evidence="14" type="ORF">IAB26_03450</name>
</gene>
<keyword evidence="7" id="KW-1003">Cell membrane</keyword>
<name>A0A9D1D0J3_9FIRM</name>
<dbReference type="InterPro" id="IPR048279">
    <property type="entry name" value="MdtK-like"/>
</dbReference>
<comment type="subcellular location">
    <subcellularLocation>
        <location evidence="2">Cell membrane</location>
        <topology evidence="2">Multi-pass membrane protein</topology>
    </subcellularLocation>
</comment>
<accession>A0A9D1D0J3</accession>
<evidence type="ECO:0000256" key="5">
    <source>
        <dbReference type="ARBA" id="ARBA00022448"/>
    </source>
</evidence>
<dbReference type="GO" id="GO:0042910">
    <property type="term" value="F:xenobiotic transmembrane transporter activity"/>
    <property type="evidence" value="ECO:0007669"/>
    <property type="project" value="InterPro"/>
</dbReference>
<dbReference type="PANTHER" id="PTHR43298">
    <property type="entry name" value="MULTIDRUG RESISTANCE PROTEIN NORM-RELATED"/>
    <property type="match status" value="1"/>
</dbReference>
<evidence type="ECO:0000256" key="3">
    <source>
        <dbReference type="ARBA" id="ARBA00010199"/>
    </source>
</evidence>
<reference evidence="14" key="2">
    <citation type="journal article" date="2021" name="PeerJ">
        <title>Extensive microbial diversity within the chicken gut microbiome revealed by metagenomics and culture.</title>
        <authorList>
            <person name="Gilroy R."/>
            <person name="Ravi A."/>
            <person name="Getino M."/>
            <person name="Pursley I."/>
            <person name="Horton D.L."/>
            <person name="Alikhan N.F."/>
            <person name="Baker D."/>
            <person name="Gharbi K."/>
            <person name="Hall N."/>
            <person name="Watson M."/>
            <person name="Adriaenssens E.M."/>
            <person name="Foster-Nyarko E."/>
            <person name="Jarju S."/>
            <person name="Secka A."/>
            <person name="Antonio M."/>
            <person name="Oren A."/>
            <person name="Chaudhuri R.R."/>
            <person name="La Ragione R."/>
            <person name="Hildebrand F."/>
            <person name="Pallen M.J."/>
        </authorList>
    </citation>
    <scope>NUCLEOTIDE SEQUENCE</scope>
    <source>
        <strain evidence="14">ChiSjej3B21-11622</strain>
    </source>
</reference>
<reference evidence="14" key="1">
    <citation type="submission" date="2020-10" db="EMBL/GenBank/DDBJ databases">
        <authorList>
            <person name="Gilroy R."/>
        </authorList>
    </citation>
    <scope>NUCLEOTIDE SEQUENCE</scope>
    <source>
        <strain evidence="14">ChiSjej3B21-11622</strain>
    </source>
</reference>
<proteinExistence type="inferred from homology"/>
<evidence type="ECO:0000256" key="13">
    <source>
        <dbReference type="SAM" id="Phobius"/>
    </source>
</evidence>
<feature type="transmembrane region" description="Helical" evidence="13">
    <location>
        <begin position="328"/>
        <end position="349"/>
    </location>
</feature>
<evidence type="ECO:0000313" key="14">
    <source>
        <dbReference type="EMBL" id="HIQ95598.1"/>
    </source>
</evidence>
<feature type="transmembrane region" description="Helical" evidence="13">
    <location>
        <begin position="361"/>
        <end position="385"/>
    </location>
</feature>
<comment type="caution">
    <text evidence="14">The sequence shown here is derived from an EMBL/GenBank/DDBJ whole genome shotgun (WGS) entry which is preliminary data.</text>
</comment>
<feature type="transmembrane region" description="Helical" evidence="13">
    <location>
        <begin position="45"/>
        <end position="67"/>
    </location>
</feature>
<dbReference type="EMBL" id="DVFT01000049">
    <property type="protein sequence ID" value="HIQ95598.1"/>
    <property type="molecule type" value="Genomic_DNA"/>
</dbReference>
<dbReference type="NCBIfam" id="TIGR00797">
    <property type="entry name" value="matE"/>
    <property type="match status" value="1"/>
</dbReference>
<dbReference type="PANTHER" id="PTHR43298:SF2">
    <property type="entry name" value="FMN_FAD EXPORTER YEEO-RELATED"/>
    <property type="match status" value="1"/>
</dbReference>
<comment type="similarity">
    <text evidence="3">Belongs to the multi antimicrobial extrusion (MATE) (TC 2.A.66.1) family.</text>
</comment>
<comment type="function">
    <text evidence="1">Multidrug efflux pump.</text>
</comment>
<feature type="transmembrane region" description="Helical" evidence="13">
    <location>
        <begin position="397"/>
        <end position="421"/>
    </location>
</feature>
<evidence type="ECO:0000256" key="11">
    <source>
        <dbReference type="ARBA" id="ARBA00023136"/>
    </source>
</evidence>
<evidence type="ECO:0000256" key="4">
    <source>
        <dbReference type="ARBA" id="ARBA00020268"/>
    </source>
</evidence>
<feature type="transmembrane region" description="Helical" evidence="13">
    <location>
        <begin position="141"/>
        <end position="165"/>
    </location>
</feature>
<evidence type="ECO:0000256" key="9">
    <source>
        <dbReference type="ARBA" id="ARBA00022989"/>
    </source>
</evidence>
<protein>
    <recommendedName>
        <fullName evidence="4">Probable multidrug resistance protein NorM</fullName>
    </recommendedName>
    <alternativeName>
        <fullName evidence="12">Multidrug-efflux transporter</fullName>
    </alternativeName>
</protein>
<evidence type="ECO:0000256" key="8">
    <source>
        <dbReference type="ARBA" id="ARBA00022692"/>
    </source>
</evidence>
<dbReference type="GO" id="GO:0006811">
    <property type="term" value="P:monoatomic ion transport"/>
    <property type="evidence" value="ECO:0007669"/>
    <property type="project" value="UniProtKB-KW"/>
</dbReference>
<dbReference type="Pfam" id="PF01554">
    <property type="entry name" value="MatE"/>
    <property type="match status" value="2"/>
</dbReference>
<dbReference type="PIRSF" id="PIRSF006603">
    <property type="entry name" value="DinF"/>
    <property type="match status" value="1"/>
</dbReference>
<dbReference type="GO" id="GO:0005886">
    <property type="term" value="C:plasma membrane"/>
    <property type="evidence" value="ECO:0007669"/>
    <property type="project" value="UniProtKB-SubCell"/>
</dbReference>
<evidence type="ECO:0000256" key="12">
    <source>
        <dbReference type="ARBA" id="ARBA00031636"/>
    </source>
</evidence>
<dbReference type="Proteomes" id="UP000886886">
    <property type="component" value="Unassembled WGS sequence"/>
</dbReference>
<keyword evidence="10" id="KW-0406">Ion transport</keyword>
<evidence type="ECO:0000256" key="7">
    <source>
        <dbReference type="ARBA" id="ARBA00022475"/>
    </source>
</evidence>
<evidence type="ECO:0000256" key="1">
    <source>
        <dbReference type="ARBA" id="ARBA00003408"/>
    </source>
</evidence>
<feature type="transmembrane region" description="Helical" evidence="13">
    <location>
        <begin position="21"/>
        <end position="39"/>
    </location>
</feature>
<keyword evidence="5" id="KW-0813">Transport</keyword>
<evidence type="ECO:0000256" key="2">
    <source>
        <dbReference type="ARBA" id="ARBA00004651"/>
    </source>
</evidence>
<evidence type="ECO:0000256" key="6">
    <source>
        <dbReference type="ARBA" id="ARBA00022449"/>
    </source>
</evidence>
<dbReference type="CDD" id="cd13140">
    <property type="entry name" value="MATE_like_1"/>
    <property type="match status" value="1"/>
</dbReference>
<keyword evidence="6" id="KW-0050">Antiport</keyword>
<feature type="transmembrane region" description="Helical" evidence="13">
    <location>
        <begin position="177"/>
        <end position="197"/>
    </location>
</feature>
<organism evidence="14 15">
    <name type="scientific">Candidatus Limivivens merdigallinarum</name>
    <dbReference type="NCBI Taxonomy" id="2840859"/>
    <lineage>
        <taxon>Bacteria</taxon>
        <taxon>Bacillati</taxon>
        <taxon>Bacillota</taxon>
        <taxon>Clostridia</taxon>
        <taxon>Lachnospirales</taxon>
        <taxon>Lachnospiraceae</taxon>
        <taxon>Lachnospiraceae incertae sedis</taxon>
        <taxon>Candidatus Limivivens</taxon>
    </lineage>
</organism>
<feature type="transmembrane region" description="Helical" evidence="13">
    <location>
        <begin position="98"/>
        <end position="121"/>
    </location>
</feature>
<sequence length="459" mass="48960">MGETKKKTGQINLTDGPILKALASLSLPIMASAFLGTAYNITDMAWIGLLGSKAVAGVGAGGMYVWLSQGLVALARMGGQVNVAQCCGKGDRERAAHFAAGAIQLTVLFGILFGVACLLFTDPLLGFFALEDQESYSAARVYMQVTCGLILFSFMNLTLTGLFTAQGDSKTPFLANLIGLAANMVLDPIWILGIGPFPRMEVFGAAAATVTAQFIVMLVMLFSLKKRRDNVVREVRLFQRVPSVCLKEICRIGIPTALQSTVYCMISMVLTRMASGFGAGAIATFRVGGQIESLSWNTADGFGAALNAFVGQNYGAGKMDRVKRGYALAVRTVILWGALILLIFVLFPRQLSQMFFHEEEVILVSISYLVIIGICEPFMCVELTTVGALSGLGRTKLCSIISILLTGARIPLALILCGTSLGVTGLWWALTISSVSKGIVFYIAFCRVIGKTRGASGNS</sequence>
<evidence type="ECO:0000313" key="15">
    <source>
        <dbReference type="Proteomes" id="UP000886886"/>
    </source>
</evidence>
<evidence type="ECO:0000256" key="10">
    <source>
        <dbReference type="ARBA" id="ARBA00023065"/>
    </source>
</evidence>
<feature type="transmembrane region" description="Helical" evidence="13">
    <location>
        <begin position="203"/>
        <end position="224"/>
    </location>
</feature>
<dbReference type="InterPro" id="IPR002528">
    <property type="entry name" value="MATE_fam"/>
</dbReference>
<keyword evidence="9 13" id="KW-1133">Transmembrane helix</keyword>